<feature type="non-terminal residue" evidence="1">
    <location>
        <position position="41"/>
    </location>
</feature>
<reference evidence="1" key="1">
    <citation type="journal article" date="2014" name="Front. Microbiol.">
        <title>High frequency of phylogenetically diverse reductive dehalogenase-homologous genes in deep subseafloor sedimentary metagenomes.</title>
        <authorList>
            <person name="Kawai M."/>
            <person name="Futagami T."/>
            <person name="Toyoda A."/>
            <person name="Takaki Y."/>
            <person name="Nishi S."/>
            <person name="Hori S."/>
            <person name="Arai W."/>
            <person name="Tsubouchi T."/>
            <person name="Morono Y."/>
            <person name="Uchiyama I."/>
            <person name="Ito T."/>
            <person name="Fujiyama A."/>
            <person name="Inagaki F."/>
            <person name="Takami H."/>
        </authorList>
    </citation>
    <scope>NUCLEOTIDE SEQUENCE</scope>
    <source>
        <strain evidence="1">Expedition CK06-06</strain>
    </source>
</reference>
<comment type="caution">
    <text evidence="1">The sequence shown here is derived from an EMBL/GenBank/DDBJ whole genome shotgun (WGS) entry which is preliminary data.</text>
</comment>
<name>X1TBS4_9ZZZZ</name>
<dbReference type="EMBL" id="BARW01008502">
    <property type="protein sequence ID" value="GAI85005.1"/>
    <property type="molecule type" value="Genomic_DNA"/>
</dbReference>
<accession>X1TBS4</accession>
<sequence>MAVIIPPDWTEDIKSDREAPMQILLDGSDPNCAGISRGYIM</sequence>
<gene>
    <name evidence="1" type="ORF">S12H4_17402</name>
</gene>
<organism evidence="1">
    <name type="scientific">marine sediment metagenome</name>
    <dbReference type="NCBI Taxonomy" id="412755"/>
    <lineage>
        <taxon>unclassified sequences</taxon>
        <taxon>metagenomes</taxon>
        <taxon>ecological metagenomes</taxon>
    </lineage>
</organism>
<dbReference type="AlphaFoldDB" id="X1TBS4"/>
<protein>
    <submittedName>
        <fullName evidence="1">Uncharacterized protein</fullName>
    </submittedName>
</protein>
<proteinExistence type="predicted"/>
<evidence type="ECO:0000313" key="1">
    <source>
        <dbReference type="EMBL" id="GAI85005.1"/>
    </source>
</evidence>